<evidence type="ECO:0000256" key="1">
    <source>
        <dbReference type="SAM" id="MobiDB-lite"/>
    </source>
</evidence>
<accession>Q8W2U6</accession>
<reference evidence="3" key="2">
    <citation type="journal article" date="2008" name="Nucleic Acids Res.">
        <title>The rice annotation project database (RAP-DB): 2008 update.</title>
        <authorList>
            <consortium name="The rice annotation project (RAP)"/>
        </authorList>
    </citation>
    <scope>GENOME REANNOTATION</scope>
    <source>
        <strain evidence="3">cv. Nipponbare</strain>
    </source>
</reference>
<gene>
    <name evidence="2" type="primary">OSJNBb0076H04.27</name>
</gene>
<feature type="compositionally biased region" description="Basic and acidic residues" evidence="1">
    <location>
        <begin position="10"/>
        <end position="31"/>
    </location>
</feature>
<organism evidence="2 3">
    <name type="scientific">Oryza sativa subsp. japonica</name>
    <name type="common">Rice</name>
    <dbReference type="NCBI Taxonomy" id="39947"/>
    <lineage>
        <taxon>Eukaryota</taxon>
        <taxon>Viridiplantae</taxon>
        <taxon>Streptophyta</taxon>
        <taxon>Embryophyta</taxon>
        <taxon>Tracheophyta</taxon>
        <taxon>Spermatophyta</taxon>
        <taxon>Magnoliopsida</taxon>
        <taxon>Liliopsida</taxon>
        <taxon>Poales</taxon>
        <taxon>Poaceae</taxon>
        <taxon>BOP clade</taxon>
        <taxon>Oryzoideae</taxon>
        <taxon>Oryzeae</taxon>
        <taxon>Oryzinae</taxon>
        <taxon>Oryza</taxon>
        <taxon>Oryza sativa</taxon>
    </lineage>
</organism>
<protein>
    <submittedName>
        <fullName evidence="2">Uncharacterized protein</fullName>
    </submittedName>
</protein>
<evidence type="ECO:0000313" key="3">
    <source>
        <dbReference type="Proteomes" id="UP000000763"/>
    </source>
</evidence>
<dbReference type="EMBL" id="AC093093">
    <property type="protein sequence ID" value="AAL58149.1"/>
    <property type="molecule type" value="Genomic_DNA"/>
</dbReference>
<sequence length="94" mass="9703">MPLPSAGSGEGRKGRGGERDPAGERAADHRISAGTATATGSVRRLAATRRIPLAVATPPLPPRAITTAVTAYAIGTWGGEERTGKMKRGGKKKR</sequence>
<feature type="region of interest" description="Disordered" evidence="1">
    <location>
        <begin position="1"/>
        <end position="43"/>
    </location>
</feature>
<proteinExistence type="predicted"/>
<dbReference type="Proteomes" id="UP000000763">
    <property type="component" value="Chromosome 10"/>
</dbReference>
<dbReference type="AlphaFoldDB" id="Q8W2U6"/>
<evidence type="ECO:0000313" key="2">
    <source>
        <dbReference type="EMBL" id="AAL58149.1"/>
    </source>
</evidence>
<name>Q8W2U6_ORYSJ</name>
<reference evidence="3" key="1">
    <citation type="journal article" date="2005" name="Nature">
        <title>The map-based sequence of the rice genome.</title>
        <authorList>
            <consortium name="International rice genome sequencing project (IRGSP)"/>
            <person name="Matsumoto T."/>
            <person name="Wu J."/>
            <person name="Kanamori H."/>
            <person name="Katayose Y."/>
            <person name="Fujisawa M."/>
            <person name="Namiki N."/>
            <person name="Mizuno H."/>
            <person name="Yamamoto K."/>
            <person name="Antonio B.A."/>
            <person name="Baba T."/>
            <person name="Sakata K."/>
            <person name="Nagamura Y."/>
            <person name="Aoki H."/>
            <person name="Arikawa K."/>
            <person name="Arita K."/>
            <person name="Bito T."/>
            <person name="Chiden Y."/>
            <person name="Fujitsuka N."/>
            <person name="Fukunaka R."/>
            <person name="Hamada M."/>
            <person name="Harada C."/>
            <person name="Hayashi A."/>
            <person name="Hijishita S."/>
            <person name="Honda M."/>
            <person name="Hosokawa S."/>
            <person name="Ichikawa Y."/>
            <person name="Idonuma A."/>
            <person name="Iijima M."/>
            <person name="Ikeda M."/>
            <person name="Ikeno M."/>
            <person name="Ito K."/>
            <person name="Ito S."/>
            <person name="Ito T."/>
            <person name="Ito Y."/>
            <person name="Ito Y."/>
            <person name="Iwabuchi A."/>
            <person name="Kamiya K."/>
            <person name="Karasawa W."/>
            <person name="Kurita K."/>
            <person name="Katagiri S."/>
            <person name="Kikuta A."/>
            <person name="Kobayashi H."/>
            <person name="Kobayashi N."/>
            <person name="Machita K."/>
            <person name="Maehara T."/>
            <person name="Masukawa M."/>
            <person name="Mizubayashi T."/>
            <person name="Mukai Y."/>
            <person name="Nagasaki H."/>
            <person name="Nagata Y."/>
            <person name="Naito S."/>
            <person name="Nakashima M."/>
            <person name="Nakama Y."/>
            <person name="Nakamichi Y."/>
            <person name="Nakamura M."/>
            <person name="Meguro A."/>
            <person name="Negishi M."/>
            <person name="Ohta I."/>
            <person name="Ohta T."/>
            <person name="Okamoto M."/>
            <person name="Ono N."/>
            <person name="Saji S."/>
            <person name="Sakaguchi M."/>
            <person name="Sakai K."/>
            <person name="Shibata M."/>
            <person name="Shimokawa T."/>
            <person name="Song J."/>
            <person name="Takazaki Y."/>
            <person name="Terasawa K."/>
            <person name="Tsugane M."/>
            <person name="Tsuji K."/>
            <person name="Ueda S."/>
            <person name="Waki K."/>
            <person name="Yamagata H."/>
            <person name="Yamamoto M."/>
            <person name="Yamamoto S."/>
            <person name="Yamane H."/>
            <person name="Yoshiki S."/>
            <person name="Yoshihara R."/>
            <person name="Yukawa K."/>
            <person name="Zhong H."/>
            <person name="Yano M."/>
            <person name="Yuan Q."/>
            <person name="Ouyang S."/>
            <person name="Liu J."/>
            <person name="Jones K.M."/>
            <person name="Gansberger K."/>
            <person name="Moffat K."/>
            <person name="Hill J."/>
            <person name="Bera J."/>
            <person name="Fadrosh D."/>
            <person name="Jin S."/>
            <person name="Johri S."/>
            <person name="Kim M."/>
            <person name="Overton L."/>
            <person name="Reardon M."/>
            <person name="Tsitrin T."/>
            <person name="Vuong H."/>
            <person name="Weaver B."/>
            <person name="Ciecko A."/>
            <person name="Tallon L."/>
            <person name="Jackson J."/>
            <person name="Pai G."/>
            <person name="Aken S.V."/>
            <person name="Utterback T."/>
            <person name="Reidmuller S."/>
            <person name="Feldblyum T."/>
            <person name="Hsiao J."/>
            <person name="Zismann V."/>
            <person name="Iobst S."/>
            <person name="de Vazeille A.R."/>
            <person name="Buell C.R."/>
            <person name="Ying K."/>
            <person name="Li Y."/>
            <person name="Lu T."/>
            <person name="Huang Y."/>
            <person name="Zhao Q."/>
            <person name="Feng Q."/>
            <person name="Zhang L."/>
            <person name="Zhu J."/>
            <person name="Weng Q."/>
            <person name="Mu J."/>
            <person name="Lu Y."/>
            <person name="Fan D."/>
            <person name="Liu Y."/>
            <person name="Guan J."/>
            <person name="Zhang Y."/>
            <person name="Yu S."/>
            <person name="Liu X."/>
            <person name="Zhang Y."/>
            <person name="Hong G."/>
            <person name="Han B."/>
            <person name="Choisne N."/>
            <person name="Demange N."/>
            <person name="Orjeda G."/>
            <person name="Samain S."/>
            <person name="Cattolico L."/>
            <person name="Pelletier E."/>
            <person name="Couloux A."/>
            <person name="Segurens B."/>
            <person name="Wincker P."/>
            <person name="D'Hont A."/>
            <person name="Scarpelli C."/>
            <person name="Weissenbach J."/>
            <person name="Salanoubat M."/>
            <person name="Quetier F."/>
            <person name="Yu Y."/>
            <person name="Kim H.R."/>
            <person name="Rambo T."/>
            <person name="Currie J."/>
            <person name="Collura K."/>
            <person name="Luo M."/>
            <person name="Yang T."/>
            <person name="Ammiraju J.S.S."/>
            <person name="Engler F."/>
            <person name="Soderlund C."/>
            <person name="Wing R.A."/>
            <person name="Palmer L.E."/>
            <person name="de la Bastide M."/>
            <person name="Spiegel L."/>
            <person name="Nascimento L."/>
            <person name="Zutavern T."/>
            <person name="O'Shaughnessy A."/>
            <person name="Dike S."/>
            <person name="Dedhia N."/>
            <person name="Preston R."/>
            <person name="Balija V."/>
            <person name="McCombie W.R."/>
            <person name="Chow T."/>
            <person name="Chen H."/>
            <person name="Chung M."/>
            <person name="Chen C."/>
            <person name="Shaw J."/>
            <person name="Wu H."/>
            <person name="Hsiao K."/>
            <person name="Chao Y."/>
            <person name="Chu M."/>
            <person name="Cheng C."/>
            <person name="Hour A."/>
            <person name="Lee P."/>
            <person name="Lin S."/>
            <person name="Lin Y."/>
            <person name="Liou J."/>
            <person name="Liu S."/>
            <person name="Hsing Y."/>
            <person name="Raghuvanshi S."/>
            <person name="Mohanty A."/>
            <person name="Bharti A.K."/>
            <person name="Gaur A."/>
            <person name="Gupta V."/>
            <person name="Kumar D."/>
            <person name="Ravi V."/>
            <person name="Vij S."/>
            <person name="Kapur A."/>
            <person name="Khurana P."/>
            <person name="Khurana P."/>
            <person name="Khurana J.P."/>
            <person name="Tyagi A.K."/>
            <person name="Gaikwad K."/>
            <person name="Singh A."/>
            <person name="Dalal V."/>
            <person name="Srivastava S."/>
            <person name="Dixit A."/>
            <person name="Pal A.K."/>
            <person name="Ghazi I.A."/>
            <person name="Yadav M."/>
            <person name="Pandit A."/>
            <person name="Bhargava A."/>
            <person name="Sureshbabu K."/>
            <person name="Batra K."/>
            <person name="Sharma T.R."/>
            <person name="Mohapatra T."/>
            <person name="Singh N.K."/>
            <person name="Messing J."/>
            <person name="Nelson A.B."/>
            <person name="Fuks G."/>
            <person name="Kavchok S."/>
            <person name="Keizer G."/>
            <person name="Linton E."/>
            <person name="Llaca V."/>
            <person name="Song R."/>
            <person name="Tanyolac B."/>
            <person name="Young S."/>
            <person name="Ho-Il K."/>
            <person name="Hahn J.H."/>
            <person name="Sangsakoo G."/>
            <person name="Vanavichit A."/>
            <person name="de Mattos Luiz.A.T."/>
            <person name="Zimmer P.D."/>
            <person name="Malone G."/>
            <person name="Dellagostin O."/>
            <person name="de Oliveira A.C."/>
            <person name="Bevan M."/>
            <person name="Bancroft I."/>
            <person name="Minx P."/>
            <person name="Cordum H."/>
            <person name="Wilson R."/>
            <person name="Cheng Z."/>
            <person name="Jin W."/>
            <person name="Jiang J."/>
            <person name="Leong S.A."/>
            <person name="Iwama H."/>
            <person name="Gojobori T."/>
            <person name="Itoh T."/>
            <person name="Niimura Y."/>
            <person name="Fujii Y."/>
            <person name="Habara T."/>
            <person name="Sakai H."/>
            <person name="Sato Y."/>
            <person name="Wilson G."/>
            <person name="Kumar K."/>
            <person name="McCouch S."/>
            <person name="Juretic N."/>
            <person name="Hoen D."/>
            <person name="Wright S."/>
            <person name="Bruskiewich R."/>
            <person name="Bureau T."/>
            <person name="Miyao A."/>
            <person name="Hirochika H."/>
            <person name="Nishikawa T."/>
            <person name="Kadowaki K."/>
            <person name="Sugiura M."/>
            <person name="Burr B."/>
            <person name="Sasaki T."/>
        </authorList>
    </citation>
    <scope>NUCLEOTIDE SEQUENCE [LARGE SCALE GENOMIC DNA]</scope>
    <source>
        <strain evidence="3">cv. Nipponbare</strain>
    </source>
</reference>